<dbReference type="InterPro" id="IPR009211">
    <property type="entry name" value="TagJ"/>
</dbReference>
<dbReference type="EMBL" id="JBHSBD010000079">
    <property type="protein sequence ID" value="MFC3969793.1"/>
    <property type="molecule type" value="Genomic_DNA"/>
</dbReference>
<dbReference type="RefSeq" id="WP_247262498.1">
    <property type="nucleotide sequence ID" value="NZ_JALJQZ010000053.1"/>
</dbReference>
<dbReference type="Pfam" id="PF07024">
    <property type="entry name" value="ImpE"/>
    <property type="match status" value="1"/>
</dbReference>
<dbReference type="SUPFAM" id="SSF144059">
    <property type="entry name" value="ImpE-like"/>
    <property type="match status" value="1"/>
</dbReference>
<dbReference type="InterPro" id="IPR011990">
    <property type="entry name" value="TPR-like_helical_dom_sf"/>
</dbReference>
<proteinExistence type="predicted"/>
<accession>A0ABV8EB45</accession>
<comment type="caution">
    <text evidence="1">The sequence shown here is derived from an EMBL/GenBank/DDBJ whole genome shotgun (WGS) entry which is preliminary data.</text>
</comment>
<evidence type="ECO:0000313" key="1">
    <source>
        <dbReference type="EMBL" id="MFC3969793.1"/>
    </source>
</evidence>
<dbReference type="Gene3D" id="1.25.40.10">
    <property type="entry name" value="Tetratricopeptide repeat domain"/>
    <property type="match status" value="1"/>
</dbReference>
<sequence length="279" mass="30769">MSMFEQISALVVDGKFELALEQVKTAVRERPSDADVRNLYIDLLIITGDFERADHQCGIAATLQPDKVMGFALLRNQLRGMAARNAWFDAGALPEFPGGPTECDRRAIQLALAHRDGDRHATIAALNDLEDLRGERPIRCNGTDLDEFRDLDDRIPHALEVIMSGGAYLWIDFLRIAALNIEPVTRLRDIAFRPAQLTLIDGAVAPVLLPAIYYQPELKDPLMLIGHSTEWLQLPTGLTVGQGQRCFLAGDDLLSLNEIRQLTGISPEADAVIGKLAHA</sequence>
<protein>
    <submittedName>
        <fullName evidence="1">Type VI secretion system accessory protein TagJ</fullName>
    </submittedName>
</protein>
<dbReference type="Proteomes" id="UP001595697">
    <property type="component" value="Unassembled WGS sequence"/>
</dbReference>
<keyword evidence="2" id="KW-1185">Reference proteome</keyword>
<dbReference type="PIRSF" id="PIRSF029288">
    <property type="entry name" value="SciE_ImpE"/>
    <property type="match status" value="1"/>
</dbReference>
<gene>
    <name evidence="1" type="ORF">ACFOVS_16970</name>
</gene>
<name>A0ABV8EB45_9HYPH</name>
<reference evidence="2" key="1">
    <citation type="journal article" date="2019" name="Int. J. Syst. Evol. Microbiol.">
        <title>The Global Catalogue of Microorganisms (GCM) 10K type strain sequencing project: providing services to taxonomists for standard genome sequencing and annotation.</title>
        <authorList>
            <consortium name="The Broad Institute Genomics Platform"/>
            <consortium name="The Broad Institute Genome Sequencing Center for Infectious Disease"/>
            <person name="Wu L."/>
            <person name="Ma J."/>
        </authorList>
    </citation>
    <scope>NUCLEOTIDE SEQUENCE [LARGE SCALE GENOMIC DNA]</scope>
    <source>
        <strain evidence="2">TBRC 5781</strain>
    </source>
</reference>
<organism evidence="1 2">
    <name type="scientific">Rhizobium lemnae</name>
    <dbReference type="NCBI Taxonomy" id="1214924"/>
    <lineage>
        <taxon>Bacteria</taxon>
        <taxon>Pseudomonadati</taxon>
        <taxon>Pseudomonadota</taxon>
        <taxon>Alphaproteobacteria</taxon>
        <taxon>Hyphomicrobiales</taxon>
        <taxon>Rhizobiaceae</taxon>
        <taxon>Rhizobium/Agrobacterium group</taxon>
        <taxon>Rhizobium</taxon>
    </lineage>
</organism>
<evidence type="ECO:0000313" key="2">
    <source>
        <dbReference type="Proteomes" id="UP001595697"/>
    </source>
</evidence>